<evidence type="ECO:0000256" key="8">
    <source>
        <dbReference type="ARBA" id="ARBA00023239"/>
    </source>
</evidence>
<protein>
    <recommendedName>
        <fullName evidence="5">Alpha-acetolactate decarboxylase</fullName>
        <ecNumber evidence="4">4.1.1.5</ecNumber>
    </recommendedName>
</protein>
<name>A0A2P5I8Z0_DIAHE</name>
<dbReference type="GO" id="GO:0045151">
    <property type="term" value="P:acetoin biosynthetic process"/>
    <property type="evidence" value="ECO:0007669"/>
    <property type="project" value="UniProtKB-KW"/>
</dbReference>
<evidence type="ECO:0000256" key="1">
    <source>
        <dbReference type="ARBA" id="ARBA00001784"/>
    </source>
</evidence>
<comment type="caution">
    <text evidence="10">The sequence shown here is derived from an EMBL/GenBank/DDBJ whole genome shotgun (WGS) entry which is preliminary data.</text>
</comment>
<sequence>MWILHFSYHESSNANSDPGITRLISSQQPKQPAKMAPNELFQYSTANALMDGVATKGLLISSILQHGDHGIGTFRHMVGELTIVDGVAWAVE</sequence>
<comment type="catalytic activity">
    <reaction evidence="1">
        <text>(2S)-2-acetolactate + H(+) = (R)-acetoin + CO2</text>
        <dbReference type="Rhea" id="RHEA:21580"/>
        <dbReference type="ChEBI" id="CHEBI:15378"/>
        <dbReference type="ChEBI" id="CHEBI:15686"/>
        <dbReference type="ChEBI" id="CHEBI:16526"/>
        <dbReference type="ChEBI" id="CHEBI:58476"/>
        <dbReference type="EC" id="4.1.1.5"/>
    </reaction>
</comment>
<dbReference type="PANTHER" id="PTHR35524:SF1">
    <property type="entry name" value="ALPHA-ACETOLACTATE DECARBOXYLASE"/>
    <property type="match status" value="1"/>
</dbReference>
<dbReference type="Gene3D" id="3.30.1330.80">
    <property type="entry name" value="Hypothetical protein, similar to alpha- acetolactate decarboxylase, domain 2"/>
    <property type="match status" value="1"/>
</dbReference>
<evidence type="ECO:0000256" key="6">
    <source>
        <dbReference type="ARBA" id="ARBA00022793"/>
    </source>
</evidence>
<dbReference type="SUPFAM" id="SSF117856">
    <property type="entry name" value="AF0104/ALDC/Ptd012-like"/>
    <property type="match status" value="1"/>
</dbReference>
<evidence type="ECO:0000256" key="3">
    <source>
        <dbReference type="ARBA" id="ARBA00007106"/>
    </source>
</evidence>
<reference evidence="10" key="1">
    <citation type="submission" date="2017-09" db="EMBL/GenBank/DDBJ databases">
        <title>Polyketide synthases of a Diaporthe helianthi virulent isolate.</title>
        <authorList>
            <person name="Baroncelli R."/>
        </authorList>
    </citation>
    <scope>NUCLEOTIDE SEQUENCE [LARGE SCALE GENOMIC DNA]</scope>
    <source>
        <strain evidence="10">7/96</strain>
    </source>
</reference>
<evidence type="ECO:0000256" key="7">
    <source>
        <dbReference type="ARBA" id="ARBA00023061"/>
    </source>
</evidence>
<evidence type="ECO:0000313" key="10">
    <source>
        <dbReference type="EMBL" id="POS78970.1"/>
    </source>
</evidence>
<feature type="region of interest" description="Disordered" evidence="9">
    <location>
        <begin position="12"/>
        <end position="32"/>
    </location>
</feature>
<keyword evidence="8" id="KW-0456">Lyase</keyword>
<dbReference type="Pfam" id="PF03306">
    <property type="entry name" value="AAL_decarboxy"/>
    <property type="match status" value="1"/>
</dbReference>
<dbReference type="EMBL" id="MAVT02000146">
    <property type="protein sequence ID" value="POS78970.1"/>
    <property type="molecule type" value="Genomic_DNA"/>
</dbReference>
<keyword evidence="6" id="KW-0210">Decarboxylase</keyword>
<accession>A0A2P5I8Z0</accession>
<evidence type="ECO:0000256" key="4">
    <source>
        <dbReference type="ARBA" id="ARBA00013204"/>
    </source>
</evidence>
<evidence type="ECO:0000256" key="9">
    <source>
        <dbReference type="SAM" id="MobiDB-lite"/>
    </source>
</evidence>
<keyword evidence="11" id="KW-1185">Reference proteome</keyword>
<proteinExistence type="inferred from homology"/>
<dbReference type="InterPro" id="IPR005128">
    <property type="entry name" value="Acetolactate_a_deCO2ase"/>
</dbReference>
<comment type="pathway">
    <text evidence="2">Polyol metabolism; (R,R)-butane-2,3-diol biosynthesis; (R,R)-butane-2,3-diol from pyruvate: step 2/3.</text>
</comment>
<dbReference type="OrthoDB" id="509395at2759"/>
<dbReference type="InParanoid" id="A0A2P5I8Z0"/>
<feature type="compositionally biased region" description="Polar residues" evidence="9">
    <location>
        <begin position="12"/>
        <end position="30"/>
    </location>
</feature>
<evidence type="ECO:0000256" key="2">
    <source>
        <dbReference type="ARBA" id="ARBA00005170"/>
    </source>
</evidence>
<dbReference type="PANTHER" id="PTHR35524">
    <property type="entry name" value="ALPHA-ACETOLACTATE DECARBOXYLASE"/>
    <property type="match status" value="1"/>
</dbReference>
<comment type="similarity">
    <text evidence="3">Belongs to the alpha-acetolactate decarboxylase family.</text>
</comment>
<organism evidence="10 11">
    <name type="scientific">Diaporthe helianthi</name>
    <dbReference type="NCBI Taxonomy" id="158607"/>
    <lineage>
        <taxon>Eukaryota</taxon>
        <taxon>Fungi</taxon>
        <taxon>Dikarya</taxon>
        <taxon>Ascomycota</taxon>
        <taxon>Pezizomycotina</taxon>
        <taxon>Sordariomycetes</taxon>
        <taxon>Sordariomycetidae</taxon>
        <taxon>Diaporthales</taxon>
        <taxon>Diaporthaceae</taxon>
        <taxon>Diaporthe</taxon>
    </lineage>
</organism>
<dbReference type="EC" id="4.1.1.5" evidence="4"/>
<dbReference type="Proteomes" id="UP000094444">
    <property type="component" value="Unassembled WGS sequence"/>
</dbReference>
<dbReference type="GO" id="GO:0047605">
    <property type="term" value="F:acetolactate decarboxylase activity"/>
    <property type="evidence" value="ECO:0007669"/>
    <property type="project" value="UniProtKB-EC"/>
</dbReference>
<gene>
    <name evidence="10" type="ORF">DHEL01_v202628</name>
</gene>
<dbReference type="UniPathway" id="UPA00626">
    <property type="reaction ID" value="UER00678"/>
</dbReference>
<keyword evidence="7" id="KW-0005">Acetoin biosynthesis</keyword>
<dbReference type="AlphaFoldDB" id="A0A2P5I8Z0"/>
<dbReference type="STRING" id="158607.A0A2P5I8Z0"/>
<evidence type="ECO:0000256" key="5">
    <source>
        <dbReference type="ARBA" id="ARBA00020164"/>
    </source>
</evidence>
<evidence type="ECO:0000313" key="11">
    <source>
        <dbReference type="Proteomes" id="UP000094444"/>
    </source>
</evidence>